<dbReference type="Pfam" id="PF10649">
    <property type="entry name" value="DUF2478"/>
    <property type="match status" value="1"/>
</dbReference>
<reference evidence="3 4" key="1">
    <citation type="submission" date="2021-04" db="EMBL/GenBank/DDBJ databases">
        <title>Magnetospirillum sulfuroxidans sp. nov., a facultative chemolithoautotrophic sulfur-oxidizing alphaproteobacterium isolated from freshwater sediment and proposals for Paramagetospirillum gen. nov., and Magnetospirillaceae fam. nov.</title>
        <authorList>
            <person name="Koziaeva V."/>
            <person name="Geelhoed J.S."/>
            <person name="Sorokin D.Y."/>
            <person name="Grouzdev D.S."/>
        </authorList>
    </citation>
    <scope>NUCLEOTIDE SEQUENCE [LARGE SCALE GENOMIC DNA]</scope>
    <source>
        <strain evidence="3 4">J10</strain>
    </source>
</reference>
<dbReference type="Pfam" id="PF04016">
    <property type="entry name" value="DUF364"/>
    <property type="match status" value="1"/>
</dbReference>
<dbReference type="Proteomes" id="UP000680714">
    <property type="component" value="Unassembled WGS sequence"/>
</dbReference>
<gene>
    <name evidence="3" type="ORF">KEC16_17075</name>
</gene>
<proteinExistence type="predicted"/>
<dbReference type="Gene3D" id="3.40.50.11590">
    <property type="match status" value="1"/>
</dbReference>
<dbReference type="InterPro" id="IPR007161">
    <property type="entry name" value="DUF364"/>
</dbReference>
<evidence type="ECO:0000259" key="1">
    <source>
        <dbReference type="Pfam" id="PF04016"/>
    </source>
</evidence>
<dbReference type="EMBL" id="JAGTUF010000023">
    <property type="protein sequence ID" value="MBR9973441.1"/>
    <property type="molecule type" value="Genomic_DNA"/>
</dbReference>
<feature type="domain" description="Putative heavy-metal chelation" evidence="1">
    <location>
        <begin position="253"/>
        <end position="377"/>
    </location>
</feature>
<protein>
    <submittedName>
        <fullName evidence="3">DUF2478 domain-containing protein</fullName>
    </submittedName>
</protein>
<dbReference type="Gene3D" id="3.30.390.100">
    <property type="match status" value="1"/>
</dbReference>
<keyword evidence="4" id="KW-1185">Reference proteome</keyword>
<evidence type="ECO:0000313" key="3">
    <source>
        <dbReference type="EMBL" id="MBR9973441.1"/>
    </source>
</evidence>
<comment type="caution">
    <text evidence="3">The sequence shown here is derived from an EMBL/GenBank/DDBJ whole genome shotgun (WGS) entry which is preliminary data.</text>
</comment>
<dbReference type="Pfam" id="PF13938">
    <property type="entry name" value="DUF4213"/>
    <property type="match status" value="1"/>
</dbReference>
<dbReference type="InterPro" id="IPR025251">
    <property type="entry name" value="DUF4213"/>
</dbReference>
<feature type="domain" description="DUF4213" evidence="2">
    <location>
        <begin position="154"/>
        <end position="233"/>
    </location>
</feature>
<sequence length="392" mass="42053">MFQFQPTQAPFIRPGVVIHEADALVGGLLAKFALTLKKRGFAVAGCVRRDGQVIDLASECPVSSDMAAHAAKAFRAAMRDDSDLVVIDDFAACTAAAREMLATIEPGQGLALPVLSAIPGTQVQHWLDFAGQGGSMVAPKTKALWQWWGPERLYRDLALGVASDEVRQIVVGPRWLMVQGPAGAGLAYLPRSAKDLLGRLPQLRKQSLRQLADLSAAWDPLEMALGIAAINAHYNRFDLAAEMGNGADTFGGQAGRVVVVGAFPGLSEVLRNPQVIETEPRPGEYPTVAMDTLLPGCAATVVASSTLINRSLPRILRLAHGSRIALVGPATPLTPRLYHYGAEVLGGLVVRDAKGLGEAVRAGAMPREFTRFGNYMHIRHERETAPRCKFRA</sequence>
<dbReference type="InterPro" id="IPR018912">
    <property type="entry name" value="DUF2478"/>
</dbReference>
<dbReference type="SUPFAM" id="SSF159713">
    <property type="entry name" value="Dhaf3308-like"/>
    <property type="match status" value="1"/>
</dbReference>
<evidence type="ECO:0000259" key="2">
    <source>
        <dbReference type="Pfam" id="PF13938"/>
    </source>
</evidence>
<name>A0ABS5IGP7_9PROT</name>
<dbReference type="RefSeq" id="WP_211551167.1">
    <property type="nucleotide sequence ID" value="NZ_JAGTUF010000023.1"/>
</dbReference>
<organism evidence="3 4">
    <name type="scientific">Magnetospirillum sulfuroxidans</name>
    <dbReference type="NCBI Taxonomy" id="611300"/>
    <lineage>
        <taxon>Bacteria</taxon>
        <taxon>Pseudomonadati</taxon>
        <taxon>Pseudomonadota</taxon>
        <taxon>Alphaproteobacteria</taxon>
        <taxon>Rhodospirillales</taxon>
        <taxon>Rhodospirillaceae</taxon>
        <taxon>Magnetospirillum</taxon>
    </lineage>
</organism>
<evidence type="ECO:0000313" key="4">
    <source>
        <dbReference type="Proteomes" id="UP000680714"/>
    </source>
</evidence>
<accession>A0ABS5IGP7</accession>